<feature type="compositionally biased region" description="Polar residues" evidence="1">
    <location>
        <begin position="527"/>
        <end position="539"/>
    </location>
</feature>
<evidence type="ECO:0008006" key="4">
    <source>
        <dbReference type="Google" id="ProtNLM"/>
    </source>
</evidence>
<name>A0A8H6HHT0_9AGAR</name>
<keyword evidence="3" id="KW-1185">Reference proteome</keyword>
<evidence type="ECO:0000313" key="2">
    <source>
        <dbReference type="EMBL" id="KAF6747253.1"/>
    </source>
</evidence>
<dbReference type="Proteomes" id="UP000521943">
    <property type="component" value="Unassembled WGS sequence"/>
</dbReference>
<organism evidence="2 3">
    <name type="scientific">Ephemerocybe angulata</name>
    <dbReference type="NCBI Taxonomy" id="980116"/>
    <lineage>
        <taxon>Eukaryota</taxon>
        <taxon>Fungi</taxon>
        <taxon>Dikarya</taxon>
        <taxon>Basidiomycota</taxon>
        <taxon>Agaricomycotina</taxon>
        <taxon>Agaricomycetes</taxon>
        <taxon>Agaricomycetidae</taxon>
        <taxon>Agaricales</taxon>
        <taxon>Agaricineae</taxon>
        <taxon>Psathyrellaceae</taxon>
        <taxon>Ephemerocybe</taxon>
    </lineage>
</organism>
<dbReference type="AlphaFoldDB" id="A0A8H6HHT0"/>
<evidence type="ECO:0000313" key="3">
    <source>
        <dbReference type="Proteomes" id="UP000521943"/>
    </source>
</evidence>
<sequence>MRPSITFEASPASITHLPIELHILIVRYLATRPRNLFPLIETCHALHTIYTSKPLWTAALHVVSCIEIMRACLSPDLWNERVRRGDGMKPTGVRPLVDAHRASDEQSKTDDYNRVYFVPGGRYLLEHAYGVLRLWDLGLPSILQPSRSDQRDELRVVDSVITSTDSEVGSMPGEESGGEVEFVVHPSPNEMRFRVWIVPSPVRARVGGHMRCTSSIYEIDPTVTEPKFELLGSLTLLTPPGYTATWYWGDLSMLGNTAVFHSRNVVIVWNFVLNRARVWSVQGWTARPDLLFRSESWIYIVRPSSALAWPVPPASALKPIASHTLDLRSSDTLHHPPPCYAALYESLPAPSNAHTHIQSKKPLGRTLSHWYNSHTGIPALWDVLNGIPPSAPRAVANVERYTLDLPVQGARGWVDWAEKTSVELENENAQRLSDLRRELHETGRAGGSSNPDSESRAKLRRVAAIEVPDLNPNTYCLYRLSGDMLFTLYLGCAPGWQLGVVWSDFASNSSVDTPATTSLPPASTSSHQSSQDAGSNRSGGRSGVTGLNFADHELDRGSICSFTFCSASGRVAYSYIENKDGQGRGRARVKVLDFWEGVRVGPAP</sequence>
<proteinExistence type="predicted"/>
<evidence type="ECO:0000256" key="1">
    <source>
        <dbReference type="SAM" id="MobiDB-lite"/>
    </source>
</evidence>
<feature type="compositionally biased region" description="Low complexity" evidence="1">
    <location>
        <begin position="513"/>
        <end position="526"/>
    </location>
</feature>
<protein>
    <recommendedName>
        <fullName evidence="4">F-box domain-containing protein</fullName>
    </recommendedName>
</protein>
<comment type="caution">
    <text evidence="2">The sequence shown here is derived from an EMBL/GenBank/DDBJ whole genome shotgun (WGS) entry which is preliminary data.</text>
</comment>
<feature type="region of interest" description="Disordered" evidence="1">
    <location>
        <begin position="512"/>
        <end position="544"/>
    </location>
</feature>
<accession>A0A8H6HHT0</accession>
<dbReference type="OrthoDB" id="2688364at2759"/>
<gene>
    <name evidence="2" type="ORF">DFP72DRAFT_920348</name>
</gene>
<dbReference type="EMBL" id="JACGCI010000083">
    <property type="protein sequence ID" value="KAF6747253.1"/>
    <property type="molecule type" value="Genomic_DNA"/>
</dbReference>
<reference evidence="2 3" key="1">
    <citation type="submission" date="2020-07" db="EMBL/GenBank/DDBJ databases">
        <title>Comparative genomics of pyrophilous fungi reveals a link between fire events and developmental genes.</title>
        <authorList>
            <consortium name="DOE Joint Genome Institute"/>
            <person name="Steindorff A.S."/>
            <person name="Carver A."/>
            <person name="Calhoun S."/>
            <person name="Stillman K."/>
            <person name="Liu H."/>
            <person name="Lipzen A."/>
            <person name="Pangilinan J."/>
            <person name="Labutti K."/>
            <person name="Bruns T.D."/>
            <person name="Grigoriev I.V."/>
        </authorList>
    </citation>
    <scope>NUCLEOTIDE SEQUENCE [LARGE SCALE GENOMIC DNA]</scope>
    <source>
        <strain evidence="2 3">CBS 144469</strain>
    </source>
</reference>